<sequence>MQIDSADTPTAASTAASASTVHTVPFTPSSIPAVITTTTTPSSVSPSPSLSSPWGTSYQSFLHLYRSYMDLYIGFPEYYNSPQNSPSLQPVHYTPIQRPPETEDYDTDESSVNSENNRNRAKRRQRPERRTPPPRLPPPPPFTPPSDSSFPKSYVNLFDKVAWLWFQKHYFPVLCVSPSMLPTHLGGPLYQWKSIGEPWTMPISFYGYEGQRQQFYFVDMRDVNCSSESHLGFMGGLGRDRNTGGRKLVGWEEGVRHGLLKQKKATPTLKKSVREAEEDLGEEIKQACHFVEGYVSTKVEEVKEKKEKKAKKVDPRDAYDYGFGENIPEGDERRKDEMRLYIPKEWTVRTNYSGRVFLCENERLGVRFKSKKECIQYIWEKEPLVYGMMKREALKKASGYEGDDEIVVTEDYTTPETIRRIQRERGEGVEVGGRVRKKEGGAKGGEKKQEGGAKGGEKKKEGGAQEGGKQPRGAGEKAGAPPPVKESKYIPLLASNPVAERMNDEFPPSEWIVEQSWRQDGHYRISHRSQPEKVFMRLTGPEGARKYKEEIEGRGGKTEKVETKGGKEKRKRSSKSLENDSESDSQSGSGSTLRRKKSKSSSPVPDPRDSLGQVTVHESPPDEEGVIFGKRADNTSTTYFKKYPVGHPERVLNPNRYIREVFVLGEEWEVRLENLDKDGNRGENSSSRWVCVKVKGKGEGTKCRGKKAAMDMEKMLCKGEKEGGKKKNEKRPAPENTPKEGGKKKNEKRPPPENTPKNKSGGVNSNLLDMSNWVRRSVRGSNFTSAELEVEIEMETEKKKQQQKEREEQEKLDNEMEEKKQKPKPQHRKSENSEEVSEYPQRVPLNDPRRKFRNTITIPSTWEVTETSKTKYKIVSEGVTFTSKAKCIAYILDKDPGSFDKIELQAYRKKEMERGDGRGGGLGSK</sequence>
<feature type="region of interest" description="Disordered" evidence="1">
    <location>
        <begin position="86"/>
        <end position="147"/>
    </location>
</feature>
<feature type="region of interest" description="Disordered" evidence="1">
    <location>
        <begin position="718"/>
        <end position="767"/>
    </location>
</feature>
<accession>A0A9W7FUT5</accession>
<keyword evidence="3" id="KW-1185">Reference proteome</keyword>
<feature type="compositionally biased region" description="Basic and acidic residues" evidence="1">
    <location>
        <begin position="718"/>
        <end position="751"/>
    </location>
</feature>
<feature type="region of interest" description="Disordered" evidence="1">
    <location>
        <begin position="1"/>
        <end position="20"/>
    </location>
</feature>
<feature type="region of interest" description="Disordered" evidence="1">
    <location>
        <begin position="794"/>
        <end position="852"/>
    </location>
</feature>
<name>A0A9W7FUT5_9STRA</name>
<evidence type="ECO:0000313" key="2">
    <source>
        <dbReference type="EMBL" id="GMI21084.1"/>
    </source>
</evidence>
<feature type="compositionally biased region" description="Basic and acidic residues" evidence="1">
    <location>
        <begin position="438"/>
        <end position="463"/>
    </location>
</feature>
<dbReference type="AlphaFoldDB" id="A0A9W7FUT5"/>
<protein>
    <submittedName>
        <fullName evidence="2">Uncharacterized protein</fullName>
    </submittedName>
</protein>
<comment type="caution">
    <text evidence="2">The sequence shown here is derived from an EMBL/GenBank/DDBJ whole genome shotgun (WGS) entry which is preliminary data.</text>
</comment>
<feature type="region of interest" description="Disordered" evidence="1">
    <location>
        <begin position="534"/>
        <end position="633"/>
    </location>
</feature>
<gene>
    <name evidence="2" type="ORF">TrCOL_g4511</name>
</gene>
<feature type="compositionally biased region" description="Basic and acidic residues" evidence="1">
    <location>
        <begin position="418"/>
        <end position="428"/>
    </location>
</feature>
<reference evidence="3" key="1">
    <citation type="journal article" date="2023" name="Commun. Biol.">
        <title>Genome analysis of Parmales, the sister group of diatoms, reveals the evolutionary specialization of diatoms from phago-mixotrophs to photoautotrophs.</title>
        <authorList>
            <person name="Ban H."/>
            <person name="Sato S."/>
            <person name="Yoshikawa S."/>
            <person name="Yamada K."/>
            <person name="Nakamura Y."/>
            <person name="Ichinomiya M."/>
            <person name="Sato N."/>
            <person name="Blanc-Mathieu R."/>
            <person name="Endo H."/>
            <person name="Kuwata A."/>
            <person name="Ogata H."/>
        </authorList>
    </citation>
    <scope>NUCLEOTIDE SEQUENCE [LARGE SCALE GENOMIC DNA]</scope>
</reference>
<proteinExistence type="predicted"/>
<dbReference type="Proteomes" id="UP001165065">
    <property type="component" value="Unassembled WGS sequence"/>
</dbReference>
<feature type="compositionally biased region" description="Pro residues" evidence="1">
    <location>
        <begin position="133"/>
        <end position="144"/>
    </location>
</feature>
<organism evidence="2 3">
    <name type="scientific">Triparma columacea</name>
    <dbReference type="NCBI Taxonomy" id="722753"/>
    <lineage>
        <taxon>Eukaryota</taxon>
        <taxon>Sar</taxon>
        <taxon>Stramenopiles</taxon>
        <taxon>Ochrophyta</taxon>
        <taxon>Bolidophyceae</taxon>
        <taxon>Parmales</taxon>
        <taxon>Triparmaceae</taxon>
        <taxon>Triparma</taxon>
    </lineage>
</organism>
<evidence type="ECO:0000313" key="3">
    <source>
        <dbReference type="Proteomes" id="UP001165065"/>
    </source>
</evidence>
<evidence type="ECO:0000256" key="1">
    <source>
        <dbReference type="SAM" id="MobiDB-lite"/>
    </source>
</evidence>
<feature type="compositionally biased region" description="Basic and acidic residues" evidence="1">
    <location>
        <begin position="543"/>
        <end position="566"/>
    </location>
</feature>
<feature type="region of interest" description="Disordered" evidence="1">
    <location>
        <begin position="418"/>
        <end position="492"/>
    </location>
</feature>
<dbReference type="EMBL" id="BRYA01000526">
    <property type="protein sequence ID" value="GMI21084.1"/>
    <property type="molecule type" value="Genomic_DNA"/>
</dbReference>
<feature type="compositionally biased region" description="Basic and acidic residues" evidence="1">
    <location>
        <begin position="795"/>
        <end position="820"/>
    </location>
</feature>
<dbReference type="OrthoDB" id="10539621at2759"/>